<accession>A0A831XGU5</accession>
<dbReference type="AlphaFoldDB" id="A0A831XGU5"/>
<keyword evidence="1" id="KW-0472">Membrane</keyword>
<protein>
    <recommendedName>
        <fullName evidence="3">Type IV pilus minor pilin PilX</fullName>
    </recommendedName>
</protein>
<gene>
    <name evidence="2" type="ORF">ENQ87_14990</name>
</gene>
<keyword evidence="1" id="KW-0812">Transmembrane</keyword>
<dbReference type="EMBL" id="DSOV01000071">
    <property type="protein sequence ID" value="HEN43645.1"/>
    <property type="molecule type" value="Genomic_DNA"/>
</dbReference>
<name>A0A831XGU5_GEOME</name>
<evidence type="ECO:0000313" key="2">
    <source>
        <dbReference type="EMBL" id="HEN43645.1"/>
    </source>
</evidence>
<reference evidence="2" key="1">
    <citation type="journal article" date="2020" name="mSystems">
        <title>Genome- and Community-Level Interaction Insights into Carbon Utilization and Element Cycling Functions of Hydrothermarchaeota in Hydrothermal Sediment.</title>
        <authorList>
            <person name="Zhou Z."/>
            <person name="Liu Y."/>
            <person name="Xu W."/>
            <person name="Pan J."/>
            <person name="Luo Z.H."/>
            <person name="Li M."/>
        </authorList>
    </citation>
    <scope>NUCLEOTIDE SEQUENCE [LARGE SCALE GENOMIC DNA]</scope>
    <source>
        <strain evidence="2">SpSt-349</strain>
    </source>
</reference>
<feature type="transmembrane region" description="Helical" evidence="1">
    <location>
        <begin position="21"/>
        <end position="41"/>
    </location>
</feature>
<organism evidence="2">
    <name type="scientific">Geobacter metallireducens</name>
    <dbReference type="NCBI Taxonomy" id="28232"/>
    <lineage>
        <taxon>Bacteria</taxon>
        <taxon>Pseudomonadati</taxon>
        <taxon>Thermodesulfobacteriota</taxon>
        <taxon>Desulfuromonadia</taxon>
        <taxon>Geobacterales</taxon>
        <taxon>Geobacteraceae</taxon>
        <taxon>Geobacter</taxon>
    </lineage>
</organism>
<evidence type="ECO:0008006" key="3">
    <source>
        <dbReference type="Google" id="ProtNLM"/>
    </source>
</evidence>
<sequence length="173" mass="18274">MVIRRSQNHWFRLRVGDQSGMALVTVLTFAAVLMAMMAMMLNTTMVETLLSGASTVSKRTLAAADGGVEYVRGTFVYMGSSGFPASSSTGNLTDEGQAQLPSPLNQRVVFLNLTGMGVDPNLLVGSGFSGRYVAAAAGGGALKLQPYRSRTVARAEIGVSRKTIEFEGFSLAP</sequence>
<proteinExistence type="predicted"/>
<keyword evidence="1" id="KW-1133">Transmembrane helix</keyword>
<comment type="caution">
    <text evidence="2">The sequence shown here is derived from an EMBL/GenBank/DDBJ whole genome shotgun (WGS) entry which is preliminary data.</text>
</comment>
<evidence type="ECO:0000256" key="1">
    <source>
        <dbReference type="SAM" id="Phobius"/>
    </source>
</evidence>